<dbReference type="VEuPathDB" id="AmoebaDB:NfTy_028380"/>
<dbReference type="Gene3D" id="1.25.40.20">
    <property type="entry name" value="Ankyrin repeat-containing domain"/>
    <property type="match status" value="1"/>
</dbReference>
<dbReference type="VEuPathDB" id="AmoebaDB:FDP41_013512"/>
<dbReference type="AlphaFoldDB" id="A0A6A5C351"/>
<dbReference type="RefSeq" id="XP_044565011.1">
    <property type="nucleotide sequence ID" value="XM_044704151.1"/>
</dbReference>
<feature type="compositionally biased region" description="Polar residues" evidence="1">
    <location>
        <begin position="192"/>
        <end position="207"/>
    </location>
</feature>
<dbReference type="SUPFAM" id="SSF48403">
    <property type="entry name" value="Ankyrin repeat"/>
    <property type="match status" value="1"/>
</dbReference>
<dbReference type="EMBL" id="VFQX01000019">
    <property type="protein sequence ID" value="KAF0980298.1"/>
    <property type="molecule type" value="Genomic_DNA"/>
</dbReference>
<dbReference type="Gene3D" id="2.60.40.10">
    <property type="entry name" value="Immunoglobulins"/>
    <property type="match status" value="1"/>
</dbReference>
<dbReference type="PANTHER" id="PTHR13361">
    <property type="entry name" value="WW DOMAIN-BINDING PROTEIN 11"/>
    <property type="match status" value="1"/>
</dbReference>
<dbReference type="OrthoDB" id="10403559at2759"/>
<dbReference type="VEuPathDB" id="AmoebaDB:NF0019400"/>
<feature type="compositionally biased region" description="Low complexity" evidence="1">
    <location>
        <begin position="9"/>
        <end position="50"/>
    </location>
</feature>
<comment type="caution">
    <text evidence="2">The sequence shown here is derived from an EMBL/GenBank/DDBJ whole genome shotgun (WGS) entry which is preliminary data.</text>
</comment>
<feature type="compositionally biased region" description="Low complexity" evidence="1">
    <location>
        <begin position="247"/>
        <end position="258"/>
    </location>
</feature>
<evidence type="ECO:0000313" key="3">
    <source>
        <dbReference type="Proteomes" id="UP000444721"/>
    </source>
</evidence>
<dbReference type="OMA" id="KTHIACL"/>
<feature type="compositionally biased region" description="Polar residues" evidence="1">
    <location>
        <begin position="53"/>
        <end position="63"/>
    </location>
</feature>
<feature type="compositionally biased region" description="Polar residues" evidence="1">
    <location>
        <begin position="150"/>
        <end position="163"/>
    </location>
</feature>
<dbReference type="InterPro" id="IPR002110">
    <property type="entry name" value="Ankyrin_rpt"/>
</dbReference>
<dbReference type="GeneID" id="68120727"/>
<reference evidence="2 3" key="1">
    <citation type="journal article" date="2019" name="Sci. Rep.">
        <title>Nanopore sequencing improves the draft genome of the human pathogenic amoeba Naegleria fowleri.</title>
        <authorList>
            <person name="Liechti N."/>
            <person name="Schurch N."/>
            <person name="Bruggmann R."/>
            <person name="Wittwer M."/>
        </authorList>
    </citation>
    <scope>NUCLEOTIDE SEQUENCE [LARGE SCALE GENOMIC DNA]</scope>
    <source>
        <strain evidence="2 3">ATCC 30894</strain>
    </source>
</reference>
<protein>
    <submittedName>
        <fullName evidence="2">Uncharacterized protein</fullName>
    </submittedName>
</protein>
<evidence type="ECO:0000313" key="2">
    <source>
        <dbReference type="EMBL" id="KAF0980298.1"/>
    </source>
</evidence>
<dbReference type="InterPro" id="IPR014756">
    <property type="entry name" value="Ig_E-set"/>
</dbReference>
<dbReference type="CDD" id="cd00102">
    <property type="entry name" value="IPT"/>
    <property type="match status" value="1"/>
</dbReference>
<organism evidence="2 3">
    <name type="scientific">Naegleria fowleri</name>
    <name type="common">Brain eating amoeba</name>
    <dbReference type="NCBI Taxonomy" id="5763"/>
    <lineage>
        <taxon>Eukaryota</taxon>
        <taxon>Discoba</taxon>
        <taxon>Heterolobosea</taxon>
        <taxon>Tetramitia</taxon>
        <taxon>Eutetramitia</taxon>
        <taxon>Vahlkampfiidae</taxon>
        <taxon>Naegleria</taxon>
    </lineage>
</organism>
<dbReference type="Proteomes" id="UP000444721">
    <property type="component" value="Unassembled WGS sequence"/>
</dbReference>
<feature type="compositionally biased region" description="Polar residues" evidence="1">
    <location>
        <begin position="961"/>
        <end position="981"/>
    </location>
</feature>
<feature type="region of interest" description="Disordered" evidence="1">
    <location>
        <begin position="125"/>
        <end position="258"/>
    </location>
</feature>
<dbReference type="PANTHER" id="PTHR13361:SF1">
    <property type="entry name" value="WW DOMAIN-BINDING PROTEIN 11"/>
    <property type="match status" value="1"/>
</dbReference>
<feature type="compositionally biased region" description="Low complexity" evidence="1">
    <location>
        <begin position="164"/>
        <end position="180"/>
    </location>
</feature>
<feature type="compositionally biased region" description="Low complexity" evidence="1">
    <location>
        <begin position="132"/>
        <end position="149"/>
    </location>
</feature>
<feature type="region of interest" description="Disordered" evidence="1">
    <location>
        <begin position="960"/>
        <end position="1041"/>
    </location>
</feature>
<accession>A0A6A5C351</accession>
<evidence type="ECO:0000256" key="1">
    <source>
        <dbReference type="SAM" id="MobiDB-lite"/>
    </source>
</evidence>
<dbReference type="SUPFAM" id="SSF81296">
    <property type="entry name" value="E set domains"/>
    <property type="match status" value="1"/>
</dbReference>
<feature type="compositionally biased region" description="Low complexity" evidence="1">
    <location>
        <begin position="208"/>
        <end position="228"/>
    </location>
</feature>
<keyword evidence="3" id="KW-1185">Reference proteome</keyword>
<feature type="compositionally biased region" description="Acidic residues" evidence="1">
    <location>
        <begin position="1021"/>
        <end position="1041"/>
    </location>
</feature>
<feature type="region of interest" description="Disordered" evidence="1">
    <location>
        <begin position="1"/>
        <end position="112"/>
    </location>
</feature>
<dbReference type="InterPro" id="IPR036770">
    <property type="entry name" value="Ankyrin_rpt-contain_sf"/>
</dbReference>
<dbReference type="SMART" id="SM00248">
    <property type="entry name" value="ANK"/>
    <property type="match status" value="2"/>
</dbReference>
<dbReference type="InterPro" id="IPR013783">
    <property type="entry name" value="Ig-like_fold"/>
</dbReference>
<gene>
    <name evidence="2" type="ORF">FDP41_013512</name>
</gene>
<proteinExistence type="predicted"/>
<name>A0A6A5C351_NAEFO</name>
<sequence length="1041" mass="116076">MTNNHSAPTSNEQQSTTTNNSVTATSSSTNNSNTLSVPINSNNNNPSPIVRKLSNSGTTTPQIPSLPPPHHPYYSVPPGTSYTHVPPPSHHQQQVLHHHGHPSSSYYTHPPPPYAMMNHPPYASYLPPPSSSGPTTSTTTMPSSTTSSTANSLQPQPTNSNAMYYSPPHYPLYPTTTLPHQQPPPSHPTHSIYASHQPIYSGTPPTGTTSVMPPSHPTTSVPSSHPIPSHQPPPPQKQSKKKKKSKSTTTVASSGSTAIISSCPTDPLDISRRLSGKIDLIEGFTMDRILQRVVILPQDDNGRVISEKQTVKIDSSLRNQYSTLKLIVWLCEMCVDKITDNISPVRSLYEEVVGSNNEISVQDLMFPTTIFSSGRKAHFLRFVLYDMAKETEMVAFCDTCPFEIRSRQSQVNTATTSTSIPTQNIPVRNNYPFAVPSQKPLPILPSATVVTSETPSSTVSVGEKPTLDFLKRLVSTATLSEDINSWDNFMHTLNQLVIMGDSSFLNTSSGSFSKRADVSDIQATKELMMRGQRKNTCIYPYIEQCYPAFGPARGGIQISINVKDLNMYDEDDLTVTFDDIKVPKTDFVSIRPNKILLYLPALPSNHILGKVDVAISVRNELEDFCHVLYDAFEYLNNDVFEKKKSSIPTPIERPSSSRNKNISQVLIRPLSDSNGVNEDLMTKNELYNSDTAKYITSIYFEPGFLKGSPLEPAQRFIWLLRKSETFENLVGHLSSKEIDCGGVLSIRDMTPPTLKQSEESDILEIPIEIDRRICSEKYNCTMVLQLYDVMQKQVHYTSRPFSILQKPPKSVAYSSFNEDERVLQLLEKIKTPKARKTALRGGALDPTLNYLGQTKTHIACLSGNDHELKRHFQPAHLVAHDLFLRNPLHLAFASGNIEAAKFCIDHLTTSPHLLLLQRDYYHHTPFHLALKFNRTHFMKEICLFLKSYLIKYSVQQQQQQSDHTTAASPSSLENTEQPSGQNDKELLSSQKKRKSTTSTTNANVITPSPPRPSKKRKQSIVEEDSSDDHEQDDDVLVVEDN</sequence>
<dbReference type="GO" id="GO:0005681">
    <property type="term" value="C:spliceosomal complex"/>
    <property type="evidence" value="ECO:0007669"/>
    <property type="project" value="TreeGrafter"/>
</dbReference>